<keyword evidence="1" id="KW-0472">Membrane</keyword>
<dbReference type="Proteomes" id="UP001549320">
    <property type="component" value="Unassembled WGS sequence"/>
</dbReference>
<name>A0ABV2Q6Y5_9BURK</name>
<dbReference type="NCBIfam" id="TIGR04174">
    <property type="entry name" value="IPTL_CTERM"/>
    <property type="match status" value="1"/>
</dbReference>
<dbReference type="InterPro" id="IPR026442">
    <property type="entry name" value="IPTL_CTERM"/>
</dbReference>
<evidence type="ECO:0000256" key="1">
    <source>
        <dbReference type="SAM" id="Phobius"/>
    </source>
</evidence>
<protein>
    <recommendedName>
        <fullName evidence="3">IPTL-CTERM protein sorting domain-containing protein</fullName>
    </recommendedName>
</protein>
<feature type="signal peptide" evidence="2">
    <location>
        <begin position="1"/>
        <end position="22"/>
    </location>
</feature>
<evidence type="ECO:0000256" key="2">
    <source>
        <dbReference type="SAM" id="SignalP"/>
    </source>
</evidence>
<dbReference type="Pfam" id="PF18203">
    <property type="entry name" value="IPTL-CTERM"/>
    <property type="match status" value="1"/>
</dbReference>
<feature type="domain" description="IPTL-CTERM protein sorting" evidence="3">
    <location>
        <begin position="336"/>
        <end position="364"/>
    </location>
</feature>
<dbReference type="EMBL" id="JBEPSH010000003">
    <property type="protein sequence ID" value="MET4576786.1"/>
    <property type="molecule type" value="Genomic_DNA"/>
</dbReference>
<gene>
    <name evidence="4" type="ORF">ABIE13_001895</name>
</gene>
<evidence type="ECO:0000313" key="5">
    <source>
        <dbReference type="Proteomes" id="UP001549320"/>
    </source>
</evidence>
<accession>A0ABV2Q6Y5</accession>
<sequence>MLKIISALAVALAMAAPNLSMAASLTGHVAYSGDPVYSVVSDNLQYPDGSPYSDLPVLLICIDHTTQPPFDVDTSFFSEAGTSAIKGSSGAAGVAAIHWLIETYYLTYYKNGTGQQQRALQYALWEIGNDYDGTAASINAISGNSRPAYENNTHDVVYPGDPAFITAFQTLYQAMVTALPTLPTGFRSTTYTVDLFTNQNPALQPMVAVIERAPPNMVPTAVPTITGTPHVGSTVTGTYTYFDNNSDIENPSGTTYKFVTSTNPSMANSSEGTVVATGSTGGASSSVTYSLQPSDLNKYLYFCVTPAALTGASPGLEVCTVASGPVVTPPPPPTVTAVPSLGQWALMALASMLALFGMARVRQRRS</sequence>
<feature type="chain" id="PRO_5045728700" description="IPTL-CTERM protein sorting domain-containing protein" evidence="2">
    <location>
        <begin position="23"/>
        <end position="366"/>
    </location>
</feature>
<evidence type="ECO:0000313" key="4">
    <source>
        <dbReference type="EMBL" id="MET4576786.1"/>
    </source>
</evidence>
<dbReference type="RefSeq" id="WP_354442847.1">
    <property type="nucleotide sequence ID" value="NZ_JBEPSH010000003.1"/>
</dbReference>
<proteinExistence type="predicted"/>
<keyword evidence="5" id="KW-1185">Reference proteome</keyword>
<organism evidence="4 5">
    <name type="scientific">Ottowia thiooxydans</name>
    <dbReference type="NCBI Taxonomy" id="219182"/>
    <lineage>
        <taxon>Bacteria</taxon>
        <taxon>Pseudomonadati</taxon>
        <taxon>Pseudomonadota</taxon>
        <taxon>Betaproteobacteria</taxon>
        <taxon>Burkholderiales</taxon>
        <taxon>Comamonadaceae</taxon>
        <taxon>Ottowia</taxon>
    </lineage>
</organism>
<feature type="transmembrane region" description="Helical" evidence="1">
    <location>
        <begin position="341"/>
        <end position="361"/>
    </location>
</feature>
<keyword evidence="2" id="KW-0732">Signal</keyword>
<dbReference type="Gene3D" id="2.60.40.2700">
    <property type="match status" value="1"/>
</dbReference>
<keyword evidence="1" id="KW-1133">Transmembrane helix</keyword>
<reference evidence="4 5" key="1">
    <citation type="submission" date="2024-06" db="EMBL/GenBank/DDBJ databases">
        <title>Sorghum-associated microbial communities from plants grown in Nebraska, USA.</title>
        <authorList>
            <person name="Schachtman D."/>
        </authorList>
    </citation>
    <scope>NUCLEOTIDE SEQUENCE [LARGE SCALE GENOMIC DNA]</scope>
    <source>
        <strain evidence="4 5">2709</strain>
    </source>
</reference>
<evidence type="ECO:0000259" key="3">
    <source>
        <dbReference type="Pfam" id="PF18203"/>
    </source>
</evidence>
<comment type="caution">
    <text evidence="4">The sequence shown here is derived from an EMBL/GenBank/DDBJ whole genome shotgun (WGS) entry which is preliminary data.</text>
</comment>
<keyword evidence="1" id="KW-0812">Transmembrane</keyword>